<evidence type="ECO:0000313" key="2">
    <source>
        <dbReference type="Proteomes" id="UP000000417"/>
    </source>
</evidence>
<dbReference type="KEGG" id="sth:STH2383"/>
<organism evidence="1 2">
    <name type="scientific">Symbiobacterium thermophilum (strain DSM 24528 / JCM 14929 / IAM 14863 / T)</name>
    <dbReference type="NCBI Taxonomy" id="292459"/>
    <lineage>
        <taxon>Bacteria</taxon>
        <taxon>Bacillati</taxon>
        <taxon>Bacillota</taxon>
        <taxon>Clostridia</taxon>
        <taxon>Eubacteriales</taxon>
        <taxon>Symbiobacteriaceae</taxon>
        <taxon>Symbiobacterium</taxon>
    </lineage>
</organism>
<proteinExistence type="predicted"/>
<evidence type="ECO:0000313" key="1">
    <source>
        <dbReference type="EMBL" id="BAD41368.1"/>
    </source>
</evidence>
<protein>
    <submittedName>
        <fullName evidence="1">Uncharacterized protein</fullName>
    </submittedName>
</protein>
<dbReference type="Proteomes" id="UP000000417">
    <property type="component" value="Chromosome"/>
</dbReference>
<dbReference type="HOGENOM" id="CLU_1991541_0_0_9"/>
<sequence length="125" mass="14426">MSHSHVNFPSGPSVGIYERTWRERPVDEGKVFDQFLHLPDGYQAQVMVMAEPVSGLEGKVAYRSRVWLGHEDEMDPYLYRTEVHWDLQEAIRTCWAMLRQLAPHCFRSRAAIEAVKGVDRKLPTG</sequence>
<dbReference type="AlphaFoldDB" id="Q67LS8"/>
<gene>
    <name evidence="1" type="ordered locus">STH2383</name>
</gene>
<keyword evidence="2" id="KW-1185">Reference proteome</keyword>
<dbReference type="EMBL" id="AP006840">
    <property type="protein sequence ID" value="BAD41368.1"/>
    <property type="molecule type" value="Genomic_DNA"/>
</dbReference>
<name>Q67LS8_SYMTH</name>
<reference evidence="1 2" key="1">
    <citation type="journal article" date="2004" name="Nucleic Acids Res.">
        <title>Genome sequence of Symbiobacterium thermophilum, an uncultivable bacterium that depends on microbial commensalism.</title>
        <authorList>
            <person name="Ueda K."/>
            <person name="Yamashita A."/>
            <person name="Ishikawa J."/>
            <person name="Shimada M."/>
            <person name="Watsuji T."/>
            <person name="Morimura K."/>
            <person name="Ikeda H."/>
            <person name="Hattori M."/>
            <person name="Beppu T."/>
        </authorList>
    </citation>
    <scope>NUCLEOTIDE SEQUENCE [LARGE SCALE GENOMIC DNA]</scope>
    <source>
        <strain evidence="2">T / IAM 14863</strain>
    </source>
</reference>
<accession>Q67LS8</accession>